<reference evidence="2 3" key="1">
    <citation type="submission" date="2018-08" db="EMBL/GenBank/DDBJ databases">
        <title>A genome reference for cultivated species of the human gut microbiota.</title>
        <authorList>
            <person name="Zou Y."/>
            <person name="Xue W."/>
            <person name="Luo G."/>
        </authorList>
    </citation>
    <scope>NUCLEOTIDE SEQUENCE [LARGE SCALE GENOMIC DNA]</scope>
    <source>
        <strain evidence="2 3">AM25-6</strain>
    </source>
</reference>
<keyword evidence="1" id="KW-0812">Transmembrane</keyword>
<dbReference type="EMBL" id="QUSM01000007">
    <property type="protein sequence ID" value="RGD73167.1"/>
    <property type="molecule type" value="Genomic_DNA"/>
</dbReference>
<proteinExistence type="predicted"/>
<protein>
    <submittedName>
        <fullName evidence="2">Uncharacterized protein</fullName>
    </submittedName>
</protein>
<dbReference type="AlphaFoldDB" id="A0A3E3DV53"/>
<dbReference type="Proteomes" id="UP000261212">
    <property type="component" value="Unassembled WGS sequence"/>
</dbReference>
<feature type="transmembrane region" description="Helical" evidence="1">
    <location>
        <begin position="173"/>
        <end position="195"/>
    </location>
</feature>
<sequence>MKKFLKESSLFYGVVALLSLILFSRPSTFGTLTAQQLDSIGGIYGYFAVSSALLLVSLIIMSYLHSKVKYGSIKSIADNRFTRINNIVNVVMLLGFLILAIGCIFEVPKLCSIMGVGFIGVLTGESNLSFTVLGLFIYILCFIYAIIGGKVSESDLPSRRRSVKLVKLKVSEFLMMFIQHVPSVISTIVLITYLLSLLNFAK</sequence>
<keyword evidence="1" id="KW-1133">Transmembrane helix</keyword>
<evidence type="ECO:0000256" key="1">
    <source>
        <dbReference type="SAM" id="Phobius"/>
    </source>
</evidence>
<evidence type="ECO:0000313" key="2">
    <source>
        <dbReference type="EMBL" id="RGD73167.1"/>
    </source>
</evidence>
<name>A0A3E3DV53_9FIRM</name>
<gene>
    <name evidence="2" type="ORF">DW687_10515</name>
</gene>
<keyword evidence="1" id="KW-0472">Membrane</keyword>
<dbReference type="RefSeq" id="WP_007050761.1">
    <property type="nucleotide sequence ID" value="NZ_CABKNJ010000001.1"/>
</dbReference>
<accession>A0A3E3DV53</accession>
<dbReference type="GeneID" id="98001035"/>
<feature type="transmembrane region" description="Helical" evidence="1">
    <location>
        <begin position="128"/>
        <end position="152"/>
    </location>
</feature>
<feature type="transmembrane region" description="Helical" evidence="1">
    <location>
        <begin position="44"/>
        <end position="66"/>
    </location>
</feature>
<comment type="caution">
    <text evidence="2">The sequence shown here is derived from an EMBL/GenBank/DDBJ whole genome shotgun (WGS) entry which is preliminary data.</text>
</comment>
<feature type="transmembrane region" description="Helical" evidence="1">
    <location>
        <begin position="87"/>
        <end position="108"/>
    </location>
</feature>
<evidence type="ECO:0000313" key="3">
    <source>
        <dbReference type="Proteomes" id="UP000261212"/>
    </source>
</evidence>
<organism evidence="2 3">
    <name type="scientific">Anaerofustis stercorihominis</name>
    <dbReference type="NCBI Taxonomy" id="214853"/>
    <lineage>
        <taxon>Bacteria</taxon>
        <taxon>Bacillati</taxon>
        <taxon>Bacillota</taxon>
        <taxon>Clostridia</taxon>
        <taxon>Eubacteriales</taxon>
        <taxon>Eubacteriaceae</taxon>
        <taxon>Anaerofustis</taxon>
    </lineage>
</organism>